<dbReference type="Pfam" id="PF13416">
    <property type="entry name" value="SBP_bac_8"/>
    <property type="match status" value="1"/>
</dbReference>
<evidence type="ECO:0000313" key="3">
    <source>
        <dbReference type="Proteomes" id="UP000437824"/>
    </source>
</evidence>
<evidence type="ECO:0000313" key="2">
    <source>
        <dbReference type="EMBL" id="MTD62568.1"/>
    </source>
</evidence>
<accession>A0A844GPS7</accession>
<name>A0A844GPS7_9FIRM</name>
<feature type="chain" id="PRO_5039586708" evidence="1">
    <location>
        <begin position="21"/>
        <end position="423"/>
    </location>
</feature>
<dbReference type="EMBL" id="WMBC01000016">
    <property type="protein sequence ID" value="MTD62568.1"/>
    <property type="molecule type" value="Genomic_DNA"/>
</dbReference>
<dbReference type="PANTHER" id="PTHR43649:SF12">
    <property type="entry name" value="DIACETYLCHITOBIOSE BINDING PROTEIN DASA"/>
    <property type="match status" value="1"/>
</dbReference>
<dbReference type="SUPFAM" id="SSF53850">
    <property type="entry name" value="Periplasmic binding protein-like II"/>
    <property type="match status" value="1"/>
</dbReference>
<proteinExistence type="predicted"/>
<keyword evidence="1" id="KW-0732">Signal</keyword>
<dbReference type="RefSeq" id="WP_154780941.1">
    <property type="nucleotide sequence ID" value="NZ_WMBC01000016.1"/>
</dbReference>
<dbReference type="AlphaFoldDB" id="A0A844GPS7"/>
<reference evidence="2 3" key="1">
    <citation type="submission" date="2019-11" db="EMBL/GenBank/DDBJ databases">
        <title>Draft genome sequence of Blautia luti DSM 14534T, isolated from human stool.</title>
        <authorList>
            <person name="Ortiz R."/>
            <person name="Melis-Arcos F."/>
            <person name="Covarrubias P."/>
            <person name="Cardenas J.P."/>
            <person name="Perez-Donoso J."/>
            <person name="Almonacid D."/>
        </authorList>
    </citation>
    <scope>NUCLEOTIDE SEQUENCE [LARGE SCALE GENOMIC DNA]</scope>
    <source>
        <strain evidence="2 3">DSM 14534</strain>
    </source>
</reference>
<sequence>MKKWRSIAAGAGCFSLLFTAGTVPVSASDEITEIPEQSIVYWSMWEDDEPQADVIREAAEAYEEATGISVEIEWKGRKISDLIGPALDAGEEIDLFDDDYQRMIQDHSRYLTELDKMAETMNYQTHIMPILREQMKKWNKEQLLTMPYQPYITGVWYDRELWEEAGFTEDDIPETWEGLLKVCRKIKNSDSGLNAMTCDENAVDLLYGYQLARYIGQDAVLRVIRNGTWDQVPEALQAAKDIRTLFFAGYMSKEAPAPEHEGQNEIGNGESVMVLQGSWAPDEIMKETDSQIQWGFFPWPAPAEGKDGTEGVMIGAQGFGITESSEKKQESFDFAYSLCTGEYDMKMTETVNSIPADSDFTQWPEAIADARTYLENMTTPYMWAAGLERSEGYKEEIREELLRLVRLTETPEEFIAHLSEITG</sequence>
<feature type="signal peptide" evidence="1">
    <location>
        <begin position="1"/>
        <end position="20"/>
    </location>
</feature>
<organism evidence="2 3">
    <name type="scientific">Blautia luti DSM 14534 = JCM 17040</name>
    <dbReference type="NCBI Taxonomy" id="649762"/>
    <lineage>
        <taxon>Bacteria</taxon>
        <taxon>Bacillati</taxon>
        <taxon>Bacillota</taxon>
        <taxon>Clostridia</taxon>
        <taxon>Lachnospirales</taxon>
        <taxon>Lachnospiraceae</taxon>
        <taxon>Blautia</taxon>
    </lineage>
</organism>
<dbReference type="PANTHER" id="PTHR43649">
    <property type="entry name" value="ARABINOSE-BINDING PROTEIN-RELATED"/>
    <property type="match status" value="1"/>
</dbReference>
<dbReference type="InterPro" id="IPR006059">
    <property type="entry name" value="SBP"/>
</dbReference>
<evidence type="ECO:0000256" key="1">
    <source>
        <dbReference type="SAM" id="SignalP"/>
    </source>
</evidence>
<protein>
    <submittedName>
        <fullName evidence="2">Extracellular solute-binding protein</fullName>
    </submittedName>
</protein>
<gene>
    <name evidence="2" type="ORF">GKZ57_15315</name>
</gene>
<dbReference type="Proteomes" id="UP000437824">
    <property type="component" value="Unassembled WGS sequence"/>
</dbReference>
<dbReference type="Gene3D" id="3.40.190.10">
    <property type="entry name" value="Periplasmic binding protein-like II"/>
    <property type="match status" value="1"/>
</dbReference>
<dbReference type="InterPro" id="IPR050490">
    <property type="entry name" value="Bact_solute-bd_prot1"/>
</dbReference>
<comment type="caution">
    <text evidence="2">The sequence shown here is derived from an EMBL/GenBank/DDBJ whole genome shotgun (WGS) entry which is preliminary data.</text>
</comment>